<organism evidence="4 5">
    <name type="scientific">Pacificitalea manganoxidans</name>
    <dbReference type="NCBI Taxonomy" id="1411902"/>
    <lineage>
        <taxon>Bacteria</taxon>
        <taxon>Pseudomonadati</taxon>
        <taxon>Pseudomonadota</taxon>
        <taxon>Alphaproteobacteria</taxon>
        <taxon>Rhodobacterales</taxon>
        <taxon>Paracoccaceae</taxon>
        <taxon>Pacificitalea</taxon>
    </lineage>
</organism>
<evidence type="ECO:0000313" key="4">
    <source>
        <dbReference type="EMBL" id="ATI42544.1"/>
    </source>
</evidence>
<keyword evidence="5" id="KW-1185">Reference proteome</keyword>
<evidence type="ECO:0000256" key="3">
    <source>
        <dbReference type="SAM" id="MobiDB-lite"/>
    </source>
</evidence>
<dbReference type="GO" id="GO:0003677">
    <property type="term" value="F:DNA binding"/>
    <property type="evidence" value="ECO:0007669"/>
    <property type="project" value="UniProtKB-KW"/>
</dbReference>
<dbReference type="Proteomes" id="UP000219050">
    <property type="component" value="Chromosome"/>
</dbReference>
<dbReference type="KEGG" id="cmag:CBW24_11360"/>
<evidence type="ECO:0008006" key="6">
    <source>
        <dbReference type="Google" id="ProtNLM"/>
    </source>
</evidence>
<accession>A0A291M0W4</accession>
<proteinExistence type="inferred from homology"/>
<comment type="similarity">
    <text evidence="1">Belongs to the bacterial histone-like protein family.</text>
</comment>
<feature type="region of interest" description="Disordered" evidence="3">
    <location>
        <begin position="1"/>
        <end position="24"/>
    </location>
</feature>
<dbReference type="Gene3D" id="4.10.520.10">
    <property type="entry name" value="IHF-like DNA-binding proteins"/>
    <property type="match status" value="1"/>
</dbReference>
<sequence length="131" mass="13830">MASRPKKTPETKSDPVREAKTPVAAPDVTVVAAEPVVAGPELKKPALIDRVVERSGGKKRDVKPVVEAMLDVLGQALDNGEELVLPPLGKVKVTRRKPLANGEVLTARIRRTGAAKGDPIAQTPTTEADEG</sequence>
<evidence type="ECO:0000256" key="1">
    <source>
        <dbReference type="ARBA" id="ARBA00010529"/>
    </source>
</evidence>
<dbReference type="GO" id="GO:0030527">
    <property type="term" value="F:structural constituent of chromatin"/>
    <property type="evidence" value="ECO:0007669"/>
    <property type="project" value="InterPro"/>
</dbReference>
<feature type="compositionally biased region" description="Polar residues" evidence="3">
    <location>
        <begin position="122"/>
        <end position="131"/>
    </location>
</feature>
<evidence type="ECO:0000256" key="2">
    <source>
        <dbReference type="ARBA" id="ARBA00023125"/>
    </source>
</evidence>
<feature type="compositionally biased region" description="Basic and acidic residues" evidence="3">
    <location>
        <begin position="7"/>
        <end position="20"/>
    </location>
</feature>
<evidence type="ECO:0000313" key="5">
    <source>
        <dbReference type="Proteomes" id="UP000219050"/>
    </source>
</evidence>
<dbReference type="EMBL" id="CP021404">
    <property type="protein sequence ID" value="ATI42544.1"/>
    <property type="molecule type" value="Genomic_DNA"/>
</dbReference>
<reference evidence="4 5" key="1">
    <citation type="submission" date="2017-05" db="EMBL/GenBank/DDBJ databases">
        <title>Comparative genomic and metabolic analysis of manganese-oxidizing mechanisms in Celeribater manganoxidans DY25T: its adaption to the environment of polymetallic nodule.</title>
        <authorList>
            <person name="Wang X."/>
        </authorList>
    </citation>
    <scope>NUCLEOTIDE SEQUENCE [LARGE SCALE GENOMIC DNA]</scope>
    <source>
        <strain evidence="4 5">DY25</strain>
    </source>
</reference>
<gene>
    <name evidence="4" type="ORF">CBW24_11360</name>
</gene>
<dbReference type="AlphaFoldDB" id="A0A291M0W4"/>
<keyword evidence="2" id="KW-0238">DNA-binding</keyword>
<dbReference type="Pfam" id="PF00216">
    <property type="entry name" value="Bac_DNA_binding"/>
    <property type="match status" value="1"/>
</dbReference>
<dbReference type="RefSeq" id="WP_088664588.1">
    <property type="nucleotide sequence ID" value="NZ_CP021404.1"/>
</dbReference>
<dbReference type="OrthoDB" id="7873378at2"/>
<dbReference type="InterPro" id="IPR010992">
    <property type="entry name" value="IHF-like_DNA-bd_dom_sf"/>
</dbReference>
<dbReference type="SUPFAM" id="SSF47729">
    <property type="entry name" value="IHF-like DNA-binding proteins"/>
    <property type="match status" value="1"/>
</dbReference>
<protein>
    <recommendedName>
        <fullName evidence="6">DNA-binding protein</fullName>
    </recommendedName>
</protein>
<name>A0A291M0W4_9RHOB</name>
<dbReference type="InterPro" id="IPR000119">
    <property type="entry name" value="Hist_DNA-bd"/>
</dbReference>
<feature type="region of interest" description="Disordered" evidence="3">
    <location>
        <begin position="110"/>
        <end position="131"/>
    </location>
</feature>